<feature type="region of interest" description="Disordered" evidence="13">
    <location>
        <begin position="515"/>
        <end position="547"/>
    </location>
</feature>
<comment type="caution">
    <text evidence="15">The sequence shown here is derived from an EMBL/GenBank/DDBJ whole genome shotgun (WGS) entry which is preliminary data.</text>
</comment>
<name>A0AAN6H2Y6_9PEZI</name>
<feature type="compositionally biased region" description="Acidic residues" evidence="13">
    <location>
        <begin position="50"/>
        <end position="59"/>
    </location>
</feature>
<evidence type="ECO:0000256" key="13">
    <source>
        <dbReference type="SAM" id="MobiDB-lite"/>
    </source>
</evidence>
<dbReference type="CDD" id="cd09917">
    <property type="entry name" value="F-box_SF"/>
    <property type="match status" value="1"/>
</dbReference>
<evidence type="ECO:0000256" key="8">
    <source>
        <dbReference type="ARBA" id="ARBA00023054"/>
    </source>
</evidence>
<keyword evidence="7" id="KW-0067">ATP-binding</keyword>
<keyword evidence="10" id="KW-0234">DNA repair</keyword>
<keyword evidence="8 12" id="KW-0175">Coiled coil</keyword>
<dbReference type="GO" id="GO:0005524">
    <property type="term" value="F:ATP binding"/>
    <property type="evidence" value="ECO:0007669"/>
    <property type="project" value="UniProtKB-KW"/>
</dbReference>
<feature type="compositionally biased region" description="Polar residues" evidence="13">
    <location>
        <begin position="532"/>
        <end position="541"/>
    </location>
</feature>
<feature type="region of interest" description="Disordered" evidence="13">
    <location>
        <begin position="41"/>
        <end position="73"/>
    </location>
</feature>
<feature type="compositionally biased region" description="Basic and acidic residues" evidence="13">
    <location>
        <begin position="517"/>
        <end position="531"/>
    </location>
</feature>
<dbReference type="GO" id="GO:0000724">
    <property type="term" value="P:double-strand break repair via homologous recombination"/>
    <property type="evidence" value="ECO:0007669"/>
    <property type="project" value="TreeGrafter"/>
</dbReference>
<evidence type="ECO:0000256" key="11">
    <source>
        <dbReference type="ARBA" id="ARBA00023242"/>
    </source>
</evidence>
<dbReference type="GO" id="GO:0016787">
    <property type="term" value="F:hydrolase activity"/>
    <property type="evidence" value="ECO:0007669"/>
    <property type="project" value="UniProtKB-KW"/>
</dbReference>
<dbReference type="Pfam" id="PF00646">
    <property type="entry name" value="F-box"/>
    <property type="match status" value="1"/>
</dbReference>
<keyword evidence="16" id="KW-1185">Reference proteome</keyword>
<dbReference type="GO" id="GO:0003697">
    <property type="term" value="F:single-stranded DNA binding"/>
    <property type="evidence" value="ECO:0007669"/>
    <property type="project" value="TreeGrafter"/>
</dbReference>
<keyword evidence="4" id="KW-0158">Chromosome</keyword>
<dbReference type="GO" id="GO:0003684">
    <property type="term" value="F:damaged DNA binding"/>
    <property type="evidence" value="ECO:0007669"/>
    <property type="project" value="TreeGrafter"/>
</dbReference>
<dbReference type="GO" id="GO:0030915">
    <property type="term" value="C:Smc5-Smc6 complex"/>
    <property type="evidence" value="ECO:0007669"/>
    <property type="project" value="TreeGrafter"/>
</dbReference>
<evidence type="ECO:0000259" key="14">
    <source>
        <dbReference type="PROSITE" id="PS50181"/>
    </source>
</evidence>
<dbReference type="InterPro" id="IPR036047">
    <property type="entry name" value="F-box-like_dom_sf"/>
</dbReference>
<evidence type="ECO:0000256" key="10">
    <source>
        <dbReference type="ARBA" id="ARBA00023204"/>
    </source>
</evidence>
<comment type="subcellular location">
    <subcellularLocation>
        <location evidence="2">Chromosome</location>
    </subcellularLocation>
    <subcellularLocation>
        <location evidence="1">Nucleus</location>
    </subcellularLocation>
</comment>
<dbReference type="Gene3D" id="3.40.50.300">
    <property type="entry name" value="P-loop containing nucleotide triphosphate hydrolases"/>
    <property type="match status" value="2"/>
</dbReference>
<dbReference type="InterPro" id="IPR003395">
    <property type="entry name" value="RecF/RecN/SMC_N"/>
</dbReference>
<dbReference type="Proteomes" id="UP001175353">
    <property type="component" value="Unassembled WGS sequence"/>
</dbReference>
<dbReference type="SUPFAM" id="SSF81383">
    <property type="entry name" value="F-box domain"/>
    <property type="match status" value="1"/>
</dbReference>
<accession>A0AAN6H2Y6</accession>
<comment type="similarity">
    <text evidence="3">Belongs to the SMC family. SMC6 subfamily.</text>
</comment>
<sequence length="1587" mass="180339">MSSGSRKRARDDTNIDEGVEIESVTSSFRHNFPKRSRVALAVENGGSVVSDDEDGEEDAQMGRSGHDIHDDDRSVLSFGHLEDDDDEDGPDDLIGTQIIEKQMREHRENIASDEGVIEEVFCRNFMCHTKLRIKLGPLINFIVGHNGSGKSAVLTALTVCLGESARKTNRGGNLKGMVKNGQESATLAVKIRNRGEGAYKPELFGTSITVERNFSRSGNNGYKLKNSQDKVVSTKRSHLDDLLDYFGLQIDNPINVLTQDLARQFLSGSSPSDKYKFFIRGTRLEDLDRDYNVMEENLDKIQAKLASRKDDIPELKLRYDEAAARKKKLEKAATIGRRLNDAKNQHAWAQVEEQEKLLEEFGEAVVTAEQSVREREEEAQTACGTFDGHDQAHETTVTLAESLREQLVPVEGQRAASREEFDAARAEVTSTVAAEREIREHMKSAKKRVADLERDATTERDRIANAEGAEHAQRLDRLAELKAAVEAAREEQKDHAKASAGLTHARDQAYEAYEAAKPAKDQQTEELRSAERTLSGTQRSQGKPYDGYRPFMEQLVRAINNDTRWRVKPVGPMGKHVRLLKPEWSKLIEATFGQVLESFVVTNNDDFRMLKDLFKRNKCNPEPQIYIGNPDPLDTTGKTPDDAGLDTILSVLNIDNTLVRNTLIINQAIEQVVLIADRNAAERFMFYGPKPNNVKVVMCKGHNPNNGQRLERSRFGQAKTSPVTGWPREARMQTDREQQIRHQRETVDHHNRILRVVEQQVNEKRDASTKAGQDLKRWEREERNLKTAVQHAEDAVEEQTHDIEAHRPRDGRLQELEKQLKDTKDELESLGLSFQDSIVQKDKHSQASADAKHRLDEHDQEYEAAKARLDQAEQKLARLKDDRGRALLAKNKALEDITQAKQNVTDMQVRRDEKKATVSDFETMASGISRRVPLDPGLTPQDRDDLIERLTRDMKNQEQAAGGSEEELATRWQKAKTDYDDAVTQLNTANARGRKLMQTLNYRRLRWKKFRKFIAYRARFTFKYLLSERNFRGHVDMNHDKKTLEIHIEPDMAAKLSRKDAKGREVKGREAQTLSGGEKSFSTICLLLSIWEAMGSPIRCLDEFDVFMDSVNRASSMSMMIQAARRSVGRQFILITPQSMNNVEMGDDVKVHKMSDPERGQAIINTWRRGSATASSRKPSKTHDIIDEYHVTQPRIAASGLPNTSLEGSLLQLPPELLSQILCHITFQDLCAIRCTSRLANDLLSEGDILRDWLRRNYTAHLLRLYPPSQSVTFAYLSSLQKRYAIATEAAALYTEYIERKIVRHSLMRLSPYLRDAKLKEDYHDVAVLMQETMLPLLLTVQHYLESYAALVVNVPREGPESATDSATTEDWILEREREIMSSYDLAHLVDVYYLWQFLTWTHNQLVRPPSYAGSFERRFRGWKTESLNSHDLNFITLFGNLNALSQLLRMKSFRDRQRQVEDWKRVLDSAACHPWRRHWASFGLESGASITAEQAERALGAKLQDGEVFSHQAGLLLAKRGLLGPGIDTVVGTTQQCTTFLCHIAGYDVLHVLPSHRPPMSRELDTEWCEVCKFKSLATASVTTRL</sequence>
<evidence type="ECO:0000256" key="9">
    <source>
        <dbReference type="ARBA" id="ARBA00023172"/>
    </source>
</evidence>
<evidence type="ECO:0000256" key="5">
    <source>
        <dbReference type="ARBA" id="ARBA00022741"/>
    </source>
</evidence>
<evidence type="ECO:0000256" key="12">
    <source>
        <dbReference type="SAM" id="Coils"/>
    </source>
</evidence>
<evidence type="ECO:0000313" key="15">
    <source>
        <dbReference type="EMBL" id="KAK0953848.1"/>
    </source>
</evidence>
<dbReference type="InterPro" id="IPR001810">
    <property type="entry name" value="F-box_dom"/>
</dbReference>
<dbReference type="SUPFAM" id="SSF52540">
    <property type="entry name" value="P-loop containing nucleoside triphosphate hydrolases"/>
    <property type="match status" value="1"/>
</dbReference>
<organism evidence="15 16">
    <name type="scientific">Friedmanniomyces endolithicus</name>
    <dbReference type="NCBI Taxonomy" id="329885"/>
    <lineage>
        <taxon>Eukaryota</taxon>
        <taxon>Fungi</taxon>
        <taxon>Dikarya</taxon>
        <taxon>Ascomycota</taxon>
        <taxon>Pezizomycotina</taxon>
        <taxon>Dothideomycetes</taxon>
        <taxon>Dothideomycetidae</taxon>
        <taxon>Mycosphaerellales</taxon>
        <taxon>Teratosphaeriaceae</taxon>
        <taxon>Friedmanniomyces</taxon>
    </lineage>
</organism>
<reference evidence="15" key="1">
    <citation type="submission" date="2023-06" db="EMBL/GenBank/DDBJ databases">
        <title>Black Yeasts Isolated from many extreme environments.</title>
        <authorList>
            <person name="Coleine C."/>
            <person name="Stajich J.E."/>
            <person name="Selbmann L."/>
        </authorList>
    </citation>
    <scope>NUCLEOTIDE SEQUENCE</scope>
    <source>
        <strain evidence="15">CCFEE 5200</strain>
    </source>
</reference>
<evidence type="ECO:0000256" key="1">
    <source>
        <dbReference type="ARBA" id="ARBA00004123"/>
    </source>
</evidence>
<feature type="compositionally biased region" description="Basic and acidic residues" evidence="13">
    <location>
        <begin position="64"/>
        <end position="73"/>
    </location>
</feature>
<dbReference type="EMBL" id="JAUJLE010000531">
    <property type="protein sequence ID" value="KAK0953848.1"/>
    <property type="molecule type" value="Genomic_DNA"/>
</dbReference>
<keyword evidence="15" id="KW-0378">Hydrolase</keyword>
<protein>
    <submittedName>
        <fullName evidence="15">Structural maintenance of chromosomes protein 6</fullName>
        <ecNumber evidence="15">3.6.4.13</ecNumber>
    </submittedName>
</protein>
<feature type="coiled-coil region" evidence="12">
    <location>
        <begin position="284"/>
        <end position="332"/>
    </location>
</feature>
<keyword evidence="6" id="KW-0227">DNA damage</keyword>
<evidence type="ECO:0000256" key="7">
    <source>
        <dbReference type="ARBA" id="ARBA00022840"/>
    </source>
</evidence>
<dbReference type="PANTHER" id="PTHR19306">
    <property type="entry name" value="STRUCTURAL MAINTENANCE OF CHROMOSOMES 5,6 SMC5, SMC6"/>
    <property type="match status" value="1"/>
</dbReference>
<keyword evidence="11" id="KW-0539">Nucleus</keyword>
<dbReference type="GO" id="GO:0003724">
    <property type="term" value="F:RNA helicase activity"/>
    <property type="evidence" value="ECO:0007669"/>
    <property type="project" value="UniProtKB-EC"/>
</dbReference>
<dbReference type="Pfam" id="PF02463">
    <property type="entry name" value="SMC_N"/>
    <property type="match status" value="1"/>
</dbReference>
<dbReference type="EC" id="3.6.4.13" evidence="15"/>
<evidence type="ECO:0000313" key="16">
    <source>
        <dbReference type="Proteomes" id="UP001175353"/>
    </source>
</evidence>
<keyword evidence="9" id="KW-0233">DNA recombination</keyword>
<keyword evidence="5" id="KW-0547">Nucleotide-binding</keyword>
<feature type="region of interest" description="Disordered" evidence="13">
    <location>
        <begin position="793"/>
        <end position="812"/>
    </location>
</feature>
<dbReference type="GO" id="GO:0035861">
    <property type="term" value="C:site of double-strand break"/>
    <property type="evidence" value="ECO:0007669"/>
    <property type="project" value="TreeGrafter"/>
</dbReference>
<evidence type="ECO:0000256" key="4">
    <source>
        <dbReference type="ARBA" id="ARBA00022454"/>
    </source>
</evidence>
<evidence type="ECO:0000256" key="2">
    <source>
        <dbReference type="ARBA" id="ARBA00004286"/>
    </source>
</evidence>
<evidence type="ECO:0000256" key="6">
    <source>
        <dbReference type="ARBA" id="ARBA00022763"/>
    </source>
</evidence>
<gene>
    <name evidence="15" type="primary">smc6_1</name>
    <name evidence="15" type="ORF">LTR91_023625</name>
</gene>
<dbReference type="SMART" id="SM00256">
    <property type="entry name" value="FBOX"/>
    <property type="match status" value="1"/>
</dbReference>
<dbReference type="PANTHER" id="PTHR19306:SF6">
    <property type="entry name" value="STRUCTURAL MAINTENANCE OF CHROMOSOMES PROTEIN 6"/>
    <property type="match status" value="1"/>
</dbReference>
<dbReference type="PROSITE" id="PS50181">
    <property type="entry name" value="FBOX"/>
    <property type="match status" value="1"/>
</dbReference>
<feature type="domain" description="F-box" evidence="14">
    <location>
        <begin position="1207"/>
        <end position="1256"/>
    </location>
</feature>
<dbReference type="GO" id="GO:0005634">
    <property type="term" value="C:nucleus"/>
    <property type="evidence" value="ECO:0007669"/>
    <property type="project" value="UniProtKB-SubCell"/>
</dbReference>
<proteinExistence type="inferred from homology"/>
<dbReference type="InterPro" id="IPR027417">
    <property type="entry name" value="P-loop_NTPase"/>
</dbReference>
<evidence type="ECO:0000256" key="3">
    <source>
        <dbReference type="ARBA" id="ARBA00006793"/>
    </source>
</evidence>